<reference evidence="2 3" key="1">
    <citation type="journal article" date="2015" name="Biotechnol. Bioeng.">
        <title>Genome sequence and phenotypic characterization of Caulobacter segnis.</title>
        <authorList>
            <person name="Patel S."/>
            <person name="Fletcher B."/>
            <person name="Scott D.C."/>
            <person name="Ely B."/>
        </authorList>
    </citation>
    <scope>NUCLEOTIDE SEQUENCE [LARGE SCALE GENOMIC DNA]</scope>
    <source>
        <strain evidence="2 3">TK0059</strain>
    </source>
</reference>
<evidence type="ECO:0000313" key="2">
    <source>
        <dbReference type="EMBL" id="AVQ01484.1"/>
    </source>
</evidence>
<gene>
    <name evidence="2" type="ORF">B7G68_06215</name>
</gene>
<name>A0ABN5IT85_9CAUL</name>
<dbReference type="EMBL" id="CP027850">
    <property type="protein sequence ID" value="AVQ01484.1"/>
    <property type="molecule type" value="Genomic_DNA"/>
</dbReference>
<dbReference type="PROSITE" id="PS51257">
    <property type="entry name" value="PROKAR_LIPOPROTEIN"/>
    <property type="match status" value="1"/>
</dbReference>
<accession>A0ABN5IT85</accession>
<feature type="signal peptide" evidence="1">
    <location>
        <begin position="1"/>
        <end position="21"/>
    </location>
</feature>
<keyword evidence="3" id="KW-1185">Reference proteome</keyword>
<evidence type="ECO:0008006" key="4">
    <source>
        <dbReference type="Google" id="ProtNLM"/>
    </source>
</evidence>
<keyword evidence="1" id="KW-0732">Signal</keyword>
<feature type="chain" id="PRO_5046495602" description="Secreted protein" evidence="1">
    <location>
        <begin position="22"/>
        <end position="115"/>
    </location>
</feature>
<evidence type="ECO:0000256" key="1">
    <source>
        <dbReference type="SAM" id="SignalP"/>
    </source>
</evidence>
<proteinExistence type="predicted"/>
<sequence>MRTLALTALAALLLSGCAPTAQPTAPTAETLASACSAKGGTIQPVGKAQIPTCVTPYADAGKACTDKSQCQGACILEGNLEPQGAVTGQCQKTDRQFGCYAKVENGKATAAICVD</sequence>
<dbReference type="RefSeq" id="WP_013078374.1">
    <property type="nucleotide sequence ID" value="NZ_CP027850.1"/>
</dbReference>
<organism evidence="2 3">
    <name type="scientific">Caulobacter segnis</name>
    <dbReference type="NCBI Taxonomy" id="88688"/>
    <lineage>
        <taxon>Bacteria</taxon>
        <taxon>Pseudomonadati</taxon>
        <taxon>Pseudomonadota</taxon>
        <taxon>Alphaproteobacteria</taxon>
        <taxon>Caulobacterales</taxon>
        <taxon>Caulobacteraceae</taxon>
        <taxon>Caulobacter</taxon>
    </lineage>
</organism>
<dbReference type="Proteomes" id="UP000240527">
    <property type="component" value="Chromosome"/>
</dbReference>
<evidence type="ECO:0000313" key="3">
    <source>
        <dbReference type="Proteomes" id="UP000240527"/>
    </source>
</evidence>
<protein>
    <recommendedName>
        <fullName evidence="4">Secreted protein</fullName>
    </recommendedName>
</protein>